<evidence type="ECO:0000259" key="1">
    <source>
        <dbReference type="Pfam" id="PF17836"/>
    </source>
</evidence>
<dbReference type="Pfam" id="PF17836">
    <property type="entry name" value="PglD_N"/>
    <property type="match status" value="1"/>
</dbReference>
<dbReference type="InterPro" id="IPR011004">
    <property type="entry name" value="Trimer_LpxA-like_sf"/>
</dbReference>
<dbReference type="Proteomes" id="UP000591071">
    <property type="component" value="Unassembled WGS sequence"/>
</dbReference>
<feature type="domain" description="PglD N-terminal" evidence="1">
    <location>
        <begin position="4"/>
        <end position="78"/>
    </location>
</feature>
<dbReference type="Gene3D" id="3.40.50.20">
    <property type="match status" value="1"/>
</dbReference>
<dbReference type="Gene3D" id="2.160.10.10">
    <property type="entry name" value="Hexapeptide repeat proteins"/>
    <property type="match status" value="1"/>
</dbReference>
<organism evidence="2 3">
    <name type="scientific">Megasphaera hexanoica</name>
    <dbReference type="NCBI Taxonomy" id="1675036"/>
    <lineage>
        <taxon>Bacteria</taxon>
        <taxon>Bacillati</taxon>
        <taxon>Bacillota</taxon>
        <taxon>Negativicutes</taxon>
        <taxon>Veillonellales</taxon>
        <taxon>Veillonellaceae</taxon>
        <taxon>Megasphaera</taxon>
    </lineage>
</organism>
<dbReference type="AlphaFoldDB" id="A0A848BZK2"/>
<comment type="caution">
    <text evidence="2">The sequence shown here is derived from an EMBL/GenBank/DDBJ whole genome shotgun (WGS) entry which is preliminary data.</text>
</comment>
<reference evidence="2 3" key="1">
    <citation type="submission" date="2020-04" db="EMBL/GenBank/DDBJ databases">
        <authorList>
            <person name="Hitch T.C.A."/>
            <person name="Wylensek D."/>
            <person name="Clavel T."/>
        </authorList>
    </citation>
    <scope>NUCLEOTIDE SEQUENCE [LARGE SCALE GENOMIC DNA]</scope>
    <source>
        <strain evidence="2 3">Oil-RF-744-FAT-WT-6-1</strain>
    </source>
</reference>
<dbReference type="EMBL" id="JABAFG010000014">
    <property type="protein sequence ID" value="NME28726.1"/>
    <property type="molecule type" value="Genomic_DNA"/>
</dbReference>
<dbReference type="PANTHER" id="PTHR43300:SF7">
    <property type="entry name" value="UDP-N-ACETYLBACILLOSAMINE N-ACETYLTRANSFERASE"/>
    <property type="match status" value="1"/>
</dbReference>
<dbReference type="PANTHER" id="PTHR43300">
    <property type="entry name" value="ACETYLTRANSFERASE"/>
    <property type="match status" value="1"/>
</dbReference>
<dbReference type="InterPro" id="IPR041561">
    <property type="entry name" value="PglD_N"/>
</dbReference>
<name>A0A848BZK2_9FIRM</name>
<keyword evidence="2" id="KW-0808">Transferase</keyword>
<accession>A0A848BZK2</accession>
<proteinExistence type="predicted"/>
<gene>
    <name evidence="2" type="ORF">HF872_08875</name>
</gene>
<dbReference type="RefSeq" id="WP_170087746.1">
    <property type="nucleotide sequence ID" value="NZ_JABAFG010000014.1"/>
</dbReference>
<sequence>MKENLLLVGAGGLGRVVSEHARNLYDCAFLDDGKPCGSDVCGIPVIGAVNALEKLYPEYNQLVVTIGNNPLRERIYQEAVQIGYTFPNIILSSVYVSPYAQIGRGCIFLNNAVIQNGTKVGNGVILNPGVEIHHDSVVEDYALIYTNTVVRSLAVVGKRAHVGSTLTISNEVKVPDDAVVENGHTLL</sequence>
<evidence type="ECO:0000313" key="2">
    <source>
        <dbReference type="EMBL" id="NME28726.1"/>
    </source>
</evidence>
<evidence type="ECO:0000313" key="3">
    <source>
        <dbReference type="Proteomes" id="UP000591071"/>
    </source>
</evidence>
<dbReference type="GO" id="GO:0016740">
    <property type="term" value="F:transferase activity"/>
    <property type="evidence" value="ECO:0007669"/>
    <property type="project" value="UniProtKB-KW"/>
</dbReference>
<protein>
    <submittedName>
        <fullName evidence="2">Lipid carrier--UDP-N-acetylgalactosaminyltransferase</fullName>
    </submittedName>
</protein>
<dbReference type="InterPro" id="IPR050179">
    <property type="entry name" value="Trans_hexapeptide_repeat"/>
</dbReference>
<dbReference type="SUPFAM" id="SSF51161">
    <property type="entry name" value="Trimeric LpxA-like enzymes"/>
    <property type="match status" value="1"/>
</dbReference>